<dbReference type="RefSeq" id="WP_013170173.1">
    <property type="nucleotide sequence ID" value="NC_014218.1"/>
</dbReference>
<organism evidence="4 5">
    <name type="scientific">Arcanobacterium haemolyticum (strain ATCC 9345 / DSM 20595 / CCM 5947 / CCUG 17215 / LMG 16163 / NBRC 15585 / NCTC 8452 / 11018)</name>
    <dbReference type="NCBI Taxonomy" id="644284"/>
    <lineage>
        <taxon>Bacteria</taxon>
        <taxon>Bacillati</taxon>
        <taxon>Actinomycetota</taxon>
        <taxon>Actinomycetes</taxon>
        <taxon>Actinomycetales</taxon>
        <taxon>Actinomycetaceae</taxon>
        <taxon>Arcanobacterium</taxon>
    </lineage>
</organism>
<evidence type="ECO:0000313" key="5">
    <source>
        <dbReference type="Proteomes" id="UP000000376"/>
    </source>
</evidence>
<gene>
    <name evidence="4" type="ordered locus">Arch_0955</name>
</gene>
<accession>D7BP28</accession>
<evidence type="ECO:0000256" key="3">
    <source>
        <dbReference type="RuleBase" id="RU000363"/>
    </source>
</evidence>
<dbReference type="OrthoDB" id="3189729at2"/>
<evidence type="ECO:0000256" key="2">
    <source>
        <dbReference type="ARBA" id="ARBA00023002"/>
    </source>
</evidence>
<protein>
    <submittedName>
        <fullName evidence="4">Short-chain dehydrogenase/reductase SDR</fullName>
    </submittedName>
</protein>
<dbReference type="Pfam" id="PF00106">
    <property type="entry name" value="adh_short"/>
    <property type="match status" value="1"/>
</dbReference>
<dbReference type="CDD" id="cd05233">
    <property type="entry name" value="SDR_c"/>
    <property type="match status" value="1"/>
</dbReference>
<dbReference type="PANTHER" id="PTHR44196:SF1">
    <property type="entry name" value="DEHYDROGENASE_REDUCTASE SDR FAMILY MEMBER 7B"/>
    <property type="match status" value="1"/>
</dbReference>
<dbReference type="EMBL" id="CP002045">
    <property type="protein sequence ID" value="ADH92677.1"/>
    <property type="molecule type" value="Genomic_DNA"/>
</dbReference>
<reference evidence="4 5" key="1">
    <citation type="journal article" date="2010" name="Stand. Genomic Sci.">
        <title>Complete genome sequence of Arcanobacterium haemolyticum type strain (11018).</title>
        <authorList>
            <person name="Yasawong M."/>
            <person name="Teshima H."/>
            <person name="Lapidus A."/>
            <person name="Nolan M."/>
            <person name="Lucas S."/>
            <person name="Glavina Del Rio T."/>
            <person name="Tice H."/>
            <person name="Cheng J."/>
            <person name="Bruce D."/>
            <person name="Detter C."/>
            <person name="Tapia R."/>
            <person name="Han C."/>
            <person name="Goodwin L."/>
            <person name="Pitluck S."/>
            <person name="Liolios K."/>
            <person name="Ivanova N."/>
            <person name="Mavromatis K."/>
            <person name="Mikhailova N."/>
            <person name="Pati A."/>
            <person name="Chen A."/>
            <person name="Palaniappan K."/>
            <person name="Land M."/>
            <person name="Hauser L."/>
            <person name="Chang Y."/>
            <person name="Jeffries C."/>
            <person name="Rohde M."/>
            <person name="Sikorski J."/>
            <person name="Pukall R."/>
            <person name="Goker M."/>
            <person name="Woyke T."/>
            <person name="Bristow J."/>
            <person name="Eisen J."/>
            <person name="Markowitz V."/>
            <person name="Hugenholtz P."/>
            <person name="Kyrpides N."/>
            <person name="Klenk H."/>
        </authorList>
    </citation>
    <scope>NUCLEOTIDE SEQUENCE [LARGE SCALE GENOMIC DNA]</scope>
    <source>
        <strain evidence="5">ATCC 9345 / DSM 20595 / CCUG 17215 / LMG 16163 / NBRC 15585 / NCTC 8452 / 11018</strain>
    </source>
</reference>
<keyword evidence="5" id="KW-1185">Reference proteome</keyword>
<dbReference type="InterPro" id="IPR036291">
    <property type="entry name" value="NAD(P)-bd_dom_sf"/>
</dbReference>
<dbReference type="AlphaFoldDB" id="D7BP28"/>
<dbReference type="GO" id="GO:0016491">
    <property type="term" value="F:oxidoreductase activity"/>
    <property type="evidence" value="ECO:0007669"/>
    <property type="project" value="UniProtKB-KW"/>
</dbReference>
<dbReference type="PANTHER" id="PTHR44196">
    <property type="entry name" value="DEHYDROGENASE/REDUCTASE SDR FAMILY MEMBER 7B"/>
    <property type="match status" value="1"/>
</dbReference>
<dbReference type="GO" id="GO:0016020">
    <property type="term" value="C:membrane"/>
    <property type="evidence" value="ECO:0007669"/>
    <property type="project" value="TreeGrafter"/>
</dbReference>
<name>D7BP28_ARCHD</name>
<comment type="similarity">
    <text evidence="1 3">Belongs to the short-chain dehydrogenases/reductases (SDR) family.</text>
</comment>
<evidence type="ECO:0000313" key="4">
    <source>
        <dbReference type="EMBL" id="ADH92677.1"/>
    </source>
</evidence>
<dbReference type="SUPFAM" id="SSF51735">
    <property type="entry name" value="NAD(P)-binding Rossmann-fold domains"/>
    <property type="match status" value="1"/>
</dbReference>
<evidence type="ECO:0000256" key="1">
    <source>
        <dbReference type="ARBA" id="ARBA00006484"/>
    </source>
</evidence>
<dbReference type="HOGENOM" id="CLU_010194_2_10_11"/>
<keyword evidence="2" id="KW-0560">Oxidoreductase</keyword>
<dbReference type="PRINTS" id="PR00080">
    <property type="entry name" value="SDRFAMILY"/>
</dbReference>
<dbReference type="eggNOG" id="COG0300">
    <property type="taxonomic scope" value="Bacteria"/>
</dbReference>
<dbReference type="Gene3D" id="3.40.50.720">
    <property type="entry name" value="NAD(P)-binding Rossmann-like Domain"/>
    <property type="match status" value="1"/>
</dbReference>
<dbReference type="Proteomes" id="UP000000376">
    <property type="component" value="Chromosome"/>
</dbReference>
<proteinExistence type="inferred from homology"/>
<dbReference type="PRINTS" id="PR00081">
    <property type="entry name" value="GDHRDH"/>
</dbReference>
<dbReference type="InterPro" id="IPR002347">
    <property type="entry name" value="SDR_fam"/>
</dbReference>
<dbReference type="KEGG" id="ahe:Arch_0955"/>
<sequence length="261" mass="28078">MTASNTVLLTGASRGIGSHLARRLACPGRTLLLLARSQEALYDTARACNARGAEVVTFGVDLADASALNRTLDSIAEYPVDLIVNNAGFMAEEALPWETDPEAWWRTQEINVRAPYLISHALVPHMIERGGGRIVDLSSGAAVWDADLASSYYVSKTALLRFAGSLHEAGAQFGLRVFSVAPGVVRTDMTANRVMHEGRTEWNDPSEVAEIIGAIADGELDGIAGAQVRAGTDLLADLRARSQRGIGPEERKLRLTPWENA</sequence>
<dbReference type="STRING" id="644284.Arch_0955"/>